<comment type="caution">
    <text evidence="1">The sequence shown here is derived from an EMBL/GenBank/DDBJ whole genome shotgun (WGS) entry which is preliminary data.</text>
</comment>
<dbReference type="Proteomes" id="UP001367508">
    <property type="component" value="Unassembled WGS sequence"/>
</dbReference>
<dbReference type="EMBL" id="JAYMYQ010000005">
    <property type="protein sequence ID" value="KAK7329206.1"/>
    <property type="molecule type" value="Genomic_DNA"/>
</dbReference>
<proteinExistence type="predicted"/>
<protein>
    <submittedName>
        <fullName evidence="1">Uncharacterized protein</fullName>
    </submittedName>
</protein>
<evidence type="ECO:0000313" key="2">
    <source>
        <dbReference type="Proteomes" id="UP001367508"/>
    </source>
</evidence>
<reference evidence="1 2" key="1">
    <citation type="submission" date="2024-01" db="EMBL/GenBank/DDBJ databases">
        <title>The genomes of 5 underutilized Papilionoideae crops provide insights into root nodulation and disease resistanc.</title>
        <authorList>
            <person name="Jiang F."/>
        </authorList>
    </citation>
    <scope>NUCLEOTIDE SEQUENCE [LARGE SCALE GENOMIC DNA]</scope>
    <source>
        <strain evidence="1">LVBAO_FW01</strain>
        <tissue evidence="1">Leaves</tissue>
    </source>
</reference>
<keyword evidence="2" id="KW-1185">Reference proteome</keyword>
<accession>A0AAN9L546</accession>
<sequence>MVSDKENHGKLGSEEPALDMEFRTSLPSISLTYSWTCKDGLIRGLQSLNFGCMNTWLRKDRMDTVYGHSLTCIDSEVPQEGRRGSGGVDHGIHAYGNLLESSYVQQSGRWCNVSFWCWNMIFMW</sequence>
<gene>
    <name evidence="1" type="ORF">VNO77_23356</name>
</gene>
<organism evidence="1 2">
    <name type="scientific">Canavalia gladiata</name>
    <name type="common">Sword bean</name>
    <name type="synonym">Dolichos gladiatus</name>
    <dbReference type="NCBI Taxonomy" id="3824"/>
    <lineage>
        <taxon>Eukaryota</taxon>
        <taxon>Viridiplantae</taxon>
        <taxon>Streptophyta</taxon>
        <taxon>Embryophyta</taxon>
        <taxon>Tracheophyta</taxon>
        <taxon>Spermatophyta</taxon>
        <taxon>Magnoliopsida</taxon>
        <taxon>eudicotyledons</taxon>
        <taxon>Gunneridae</taxon>
        <taxon>Pentapetalae</taxon>
        <taxon>rosids</taxon>
        <taxon>fabids</taxon>
        <taxon>Fabales</taxon>
        <taxon>Fabaceae</taxon>
        <taxon>Papilionoideae</taxon>
        <taxon>50 kb inversion clade</taxon>
        <taxon>NPAAA clade</taxon>
        <taxon>indigoferoid/millettioid clade</taxon>
        <taxon>Phaseoleae</taxon>
        <taxon>Canavalia</taxon>
    </lineage>
</organism>
<evidence type="ECO:0000313" key="1">
    <source>
        <dbReference type="EMBL" id="KAK7329206.1"/>
    </source>
</evidence>
<dbReference type="AlphaFoldDB" id="A0AAN9L546"/>
<name>A0AAN9L546_CANGL</name>